<dbReference type="PANTHER" id="PTHR43547:SF2">
    <property type="entry name" value="HYBRID SIGNAL TRANSDUCTION HISTIDINE KINASE C"/>
    <property type="match status" value="1"/>
</dbReference>
<keyword evidence="4 8" id="KW-0808">Transferase</keyword>
<dbReference type="InterPro" id="IPR003594">
    <property type="entry name" value="HATPase_dom"/>
</dbReference>
<dbReference type="Pfam" id="PF00512">
    <property type="entry name" value="HisKA"/>
    <property type="match status" value="1"/>
</dbReference>
<evidence type="ECO:0000256" key="4">
    <source>
        <dbReference type="ARBA" id="ARBA00022777"/>
    </source>
</evidence>
<dbReference type="EC" id="2.7.13.3" evidence="2"/>
<organism evidence="8 9">
    <name type="scientific">Zhenpiania hominis</name>
    <dbReference type="NCBI Taxonomy" id="2763644"/>
    <lineage>
        <taxon>Bacteria</taxon>
        <taxon>Bacillati</taxon>
        <taxon>Bacillota</taxon>
        <taxon>Clostridia</taxon>
        <taxon>Peptostreptococcales</taxon>
        <taxon>Anaerovoracaceae</taxon>
        <taxon>Zhenpiania</taxon>
    </lineage>
</organism>
<name>A0A923SQ65_9FIRM</name>
<dbReference type="Gene3D" id="3.30.565.10">
    <property type="entry name" value="Histidine kinase-like ATPase, C-terminal domain"/>
    <property type="match status" value="1"/>
</dbReference>
<feature type="transmembrane region" description="Helical" evidence="6">
    <location>
        <begin position="159"/>
        <end position="178"/>
    </location>
</feature>
<dbReference type="SUPFAM" id="SSF47384">
    <property type="entry name" value="Homodimeric domain of signal transducing histidine kinase"/>
    <property type="match status" value="1"/>
</dbReference>
<keyword evidence="5" id="KW-0902">Two-component regulatory system</keyword>
<dbReference type="InterPro" id="IPR036890">
    <property type="entry name" value="HATPase_C_sf"/>
</dbReference>
<evidence type="ECO:0000256" key="5">
    <source>
        <dbReference type="ARBA" id="ARBA00023012"/>
    </source>
</evidence>
<dbReference type="Pfam" id="PF02518">
    <property type="entry name" value="HATPase_c"/>
    <property type="match status" value="1"/>
</dbReference>
<dbReference type="InterPro" id="IPR003661">
    <property type="entry name" value="HisK_dim/P_dom"/>
</dbReference>
<evidence type="ECO:0000259" key="7">
    <source>
        <dbReference type="PROSITE" id="PS50109"/>
    </source>
</evidence>
<keyword evidence="9" id="KW-1185">Reference proteome</keyword>
<evidence type="ECO:0000256" key="2">
    <source>
        <dbReference type="ARBA" id="ARBA00012438"/>
    </source>
</evidence>
<keyword evidence="6" id="KW-0812">Transmembrane</keyword>
<dbReference type="EMBL" id="JACRYT010000003">
    <property type="protein sequence ID" value="MBC6679286.1"/>
    <property type="molecule type" value="Genomic_DNA"/>
</dbReference>
<comment type="catalytic activity">
    <reaction evidence="1">
        <text>ATP + protein L-histidine = ADP + protein N-phospho-L-histidine.</text>
        <dbReference type="EC" id="2.7.13.3"/>
    </reaction>
</comment>
<feature type="domain" description="Histidine kinase" evidence="7">
    <location>
        <begin position="244"/>
        <end position="463"/>
    </location>
</feature>
<dbReference type="PANTHER" id="PTHR43547">
    <property type="entry name" value="TWO-COMPONENT HISTIDINE KINASE"/>
    <property type="match status" value="1"/>
</dbReference>
<reference evidence="8" key="1">
    <citation type="submission" date="2020-08" db="EMBL/GenBank/DDBJ databases">
        <title>Genome public.</title>
        <authorList>
            <person name="Liu C."/>
            <person name="Sun Q."/>
        </authorList>
    </citation>
    <scope>NUCLEOTIDE SEQUENCE</scope>
    <source>
        <strain evidence="8">BX12</strain>
    </source>
</reference>
<comment type="caution">
    <text evidence="8">The sequence shown here is derived from an EMBL/GenBank/DDBJ whole genome shotgun (WGS) entry which is preliminary data.</text>
</comment>
<dbReference type="Proteomes" id="UP000602647">
    <property type="component" value="Unassembled WGS sequence"/>
</dbReference>
<keyword evidence="6" id="KW-0472">Membrane</keyword>
<sequence length="469" mass="52161">MKSMLKLIRRSLLLLLISMFLLLIFNGVFFISVTASHNSGGSIWTAAETVADSLSPSSDGLRLSEEGRKTLKEYGAWAILIEDKSGNTIWESDNLPEEIPDHYSAAEIARAVNGYICDYPTSFSRKGDHLLILGLPKTGYWKLMWPAFDYNFIANLPKLLLIGLLCNLGIVSLIYFLASSGIFRSVKPILKGIQDLPEGKEVYVRERGLLSELASSINQSAEKLRSQEHSLKKKETARANWIAGVSHDIRTPLSMIMGYAGQLEEDAALSGSQRQKAAVIRRQSEKIRDLVSDLNLASRLEYNMQPLHLEICNLVAIARQASVDFINNDIEGRYPIRWLTKDSLSSCLVRGDSSLLQRAVANVVQNSMNHNDNGCRIDITVEKSGSWGIIRVDDNGAGVEDWQLDKLRNTPHYMVCDENTGPQRHGLGLLIVRQILEAHHGNASFDHSKEGGFSVLMKLPLADSADKRN</sequence>
<dbReference type="CDD" id="cd00082">
    <property type="entry name" value="HisKA"/>
    <property type="match status" value="1"/>
</dbReference>
<dbReference type="InterPro" id="IPR005467">
    <property type="entry name" value="His_kinase_dom"/>
</dbReference>
<keyword evidence="3" id="KW-0597">Phosphoprotein</keyword>
<dbReference type="Gene3D" id="1.10.287.130">
    <property type="match status" value="1"/>
</dbReference>
<evidence type="ECO:0000256" key="6">
    <source>
        <dbReference type="SAM" id="Phobius"/>
    </source>
</evidence>
<evidence type="ECO:0000313" key="8">
    <source>
        <dbReference type="EMBL" id="MBC6679286.1"/>
    </source>
</evidence>
<evidence type="ECO:0000256" key="3">
    <source>
        <dbReference type="ARBA" id="ARBA00022553"/>
    </source>
</evidence>
<evidence type="ECO:0000313" key="9">
    <source>
        <dbReference type="Proteomes" id="UP000602647"/>
    </source>
</evidence>
<protein>
    <recommendedName>
        <fullName evidence="2">histidine kinase</fullName>
        <ecNumber evidence="2">2.7.13.3</ecNumber>
    </recommendedName>
</protein>
<gene>
    <name evidence="8" type="ORF">H9L42_05525</name>
</gene>
<evidence type="ECO:0000256" key="1">
    <source>
        <dbReference type="ARBA" id="ARBA00000085"/>
    </source>
</evidence>
<dbReference type="SMART" id="SM00388">
    <property type="entry name" value="HisKA"/>
    <property type="match status" value="1"/>
</dbReference>
<keyword evidence="4 8" id="KW-0418">Kinase</keyword>
<dbReference type="SMART" id="SM00387">
    <property type="entry name" value="HATPase_c"/>
    <property type="match status" value="1"/>
</dbReference>
<dbReference type="PROSITE" id="PS50109">
    <property type="entry name" value="HIS_KIN"/>
    <property type="match status" value="1"/>
</dbReference>
<accession>A0A923SQ65</accession>
<dbReference type="InterPro" id="IPR036097">
    <property type="entry name" value="HisK_dim/P_sf"/>
</dbReference>
<keyword evidence="6" id="KW-1133">Transmembrane helix</keyword>
<dbReference type="GO" id="GO:0000155">
    <property type="term" value="F:phosphorelay sensor kinase activity"/>
    <property type="evidence" value="ECO:0007669"/>
    <property type="project" value="InterPro"/>
</dbReference>
<dbReference type="AlphaFoldDB" id="A0A923SQ65"/>
<proteinExistence type="predicted"/>
<dbReference type="SUPFAM" id="SSF55874">
    <property type="entry name" value="ATPase domain of HSP90 chaperone/DNA topoisomerase II/histidine kinase"/>
    <property type="match status" value="1"/>
</dbReference>